<dbReference type="EMBL" id="CADCUS010000494">
    <property type="protein sequence ID" value="CAA9433804.1"/>
    <property type="molecule type" value="Genomic_DNA"/>
</dbReference>
<evidence type="ECO:0000313" key="1">
    <source>
        <dbReference type="EMBL" id="CAA9433804.1"/>
    </source>
</evidence>
<reference evidence="1" key="1">
    <citation type="submission" date="2020-02" db="EMBL/GenBank/DDBJ databases">
        <authorList>
            <person name="Meier V. D."/>
        </authorList>
    </citation>
    <scope>NUCLEOTIDE SEQUENCE</scope>
    <source>
        <strain evidence="1">AVDCRST_MAG66</strain>
    </source>
</reference>
<accession>A0A6J4Q4E3</accession>
<name>A0A6J4Q4E3_9PSEU</name>
<protein>
    <submittedName>
        <fullName evidence="1">Uncharacterized protein</fullName>
    </submittedName>
</protein>
<organism evidence="1">
    <name type="scientific">uncultured Pseudonocardia sp</name>
    <dbReference type="NCBI Taxonomy" id="211455"/>
    <lineage>
        <taxon>Bacteria</taxon>
        <taxon>Bacillati</taxon>
        <taxon>Actinomycetota</taxon>
        <taxon>Actinomycetes</taxon>
        <taxon>Pseudonocardiales</taxon>
        <taxon>Pseudonocardiaceae</taxon>
        <taxon>Pseudonocardia</taxon>
        <taxon>environmental samples</taxon>
    </lineage>
</organism>
<gene>
    <name evidence="1" type="ORF">AVDCRST_MAG66-3475</name>
</gene>
<proteinExistence type="predicted"/>
<dbReference type="AlphaFoldDB" id="A0A6J4Q4E3"/>
<dbReference type="InterPro" id="IPR027417">
    <property type="entry name" value="P-loop_NTPase"/>
</dbReference>
<sequence length="464" mass="51895">MDFGNLPQLRLPPLPEQPERFATLAEVFGISRSIPLNYVSREAVDTDFAIALDRNRHIVVHGSSKQGKTCLRKWNLDDDAYVTITCSNRWTIANLHTSILKQAGFTVSQSETRTVSGENKITAKTELKIAAPGVDASSSIEGARGASNSHEVVRYHLDLDPSDVNEVVSAIRQIDFRKHVVLEDFHYLPRETQQDFAVALKALHESSELTVIIVGVWLDENKLVQFNGDLTGRVVAINADAWTRDQLRQVMEGGAELLGITFTEEFILGVLDRCFDSVWVVQEACFRACLKSNVIADRADHTAVGADLDVDQLIVEIIDQQSARYSTFIPAFAEGFRSSHYELYKWILCAVLLSDVSQLTLGLNQADIRDFINNHHPLGSVLSSNLASALRSVVQLQAERIGIKPTIFDFDESSRRLTIVDRSFLIWLEHLDTQDLLEEAGMPAAFIRRWVSENGGEPTGRHRQ</sequence>
<dbReference type="SUPFAM" id="SSF52540">
    <property type="entry name" value="P-loop containing nucleoside triphosphate hydrolases"/>
    <property type="match status" value="1"/>
</dbReference>